<evidence type="ECO:0000313" key="3">
    <source>
        <dbReference type="Proteomes" id="UP001303046"/>
    </source>
</evidence>
<proteinExistence type="predicted"/>
<dbReference type="EMBL" id="JAVFWL010000005">
    <property type="protein sequence ID" value="KAK6753940.1"/>
    <property type="molecule type" value="Genomic_DNA"/>
</dbReference>
<evidence type="ECO:0000313" key="2">
    <source>
        <dbReference type="EMBL" id="KAK6753940.1"/>
    </source>
</evidence>
<name>A0ABR1DUA1_NECAM</name>
<dbReference type="InterPro" id="IPR036397">
    <property type="entry name" value="RNaseH_sf"/>
</dbReference>
<reference evidence="2 3" key="1">
    <citation type="submission" date="2023-08" db="EMBL/GenBank/DDBJ databases">
        <title>A Necator americanus chromosomal reference genome.</title>
        <authorList>
            <person name="Ilik V."/>
            <person name="Petrzelkova K.J."/>
            <person name="Pardy F."/>
            <person name="Fuh T."/>
            <person name="Niatou-Singa F.S."/>
            <person name="Gouil Q."/>
            <person name="Baker L."/>
            <person name="Ritchie M.E."/>
            <person name="Jex A.R."/>
            <person name="Gazzola D."/>
            <person name="Li H."/>
            <person name="Toshio Fujiwara R."/>
            <person name="Zhan B."/>
            <person name="Aroian R.V."/>
            <person name="Pafco B."/>
            <person name="Schwarz E.M."/>
        </authorList>
    </citation>
    <scope>NUCLEOTIDE SEQUENCE [LARGE SCALE GENOMIC DNA]</scope>
    <source>
        <strain evidence="2 3">Aroian</strain>
        <tissue evidence="2">Whole animal</tissue>
    </source>
</reference>
<feature type="compositionally biased region" description="Basic residues" evidence="1">
    <location>
        <begin position="1"/>
        <end position="11"/>
    </location>
</feature>
<dbReference type="Gene3D" id="3.30.420.10">
    <property type="entry name" value="Ribonuclease H-like superfamily/Ribonuclease H"/>
    <property type="match status" value="1"/>
</dbReference>
<organism evidence="2 3">
    <name type="scientific">Necator americanus</name>
    <name type="common">Human hookworm</name>
    <dbReference type="NCBI Taxonomy" id="51031"/>
    <lineage>
        <taxon>Eukaryota</taxon>
        <taxon>Metazoa</taxon>
        <taxon>Ecdysozoa</taxon>
        <taxon>Nematoda</taxon>
        <taxon>Chromadorea</taxon>
        <taxon>Rhabditida</taxon>
        <taxon>Rhabditina</taxon>
        <taxon>Rhabditomorpha</taxon>
        <taxon>Strongyloidea</taxon>
        <taxon>Ancylostomatidae</taxon>
        <taxon>Bunostominae</taxon>
        <taxon>Necator</taxon>
    </lineage>
</organism>
<gene>
    <name evidence="2" type="primary">Necator_chrV.g17912</name>
    <name evidence="2" type="ORF">RB195_013122</name>
</gene>
<keyword evidence="3" id="KW-1185">Reference proteome</keyword>
<protein>
    <submittedName>
        <fullName evidence="2">Uncharacterized protein</fullName>
    </submittedName>
</protein>
<dbReference type="Pfam" id="PF01359">
    <property type="entry name" value="Transposase_1"/>
    <property type="match status" value="1"/>
</dbReference>
<dbReference type="Proteomes" id="UP001303046">
    <property type="component" value="Unassembled WGS sequence"/>
</dbReference>
<evidence type="ECO:0000256" key="1">
    <source>
        <dbReference type="SAM" id="MobiDB-lite"/>
    </source>
</evidence>
<feature type="region of interest" description="Disordered" evidence="1">
    <location>
        <begin position="1"/>
        <end position="20"/>
    </location>
</feature>
<dbReference type="InterPro" id="IPR001888">
    <property type="entry name" value="Transposase_1"/>
</dbReference>
<comment type="caution">
    <text evidence="2">The sequence shown here is derived from an EMBL/GenBank/DDBJ whole genome shotgun (WGS) entry which is preliminary data.</text>
</comment>
<accession>A0ABR1DUA1</accession>
<sequence length="95" mass="10942">MGPLRQPHKRAWSAGDEMPDPFVKGEIHEKKVMLSVWWRVHGMYRLELLSVLNLGSNCRVRTRQLLPRSTALKCKDCRQVPQGAPEARQRSPPAR</sequence>